<feature type="domain" description="MULE transposase" evidence="5">
    <location>
        <begin position="185"/>
        <end position="282"/>
    </location>
</feature>
<dbReference type="OrthoDB" id="6579277at2759"/>
<evidence type="ECO:0000259" key="5">
    <source>
        <dbReference type="Pfam" id="PF10551"/>
    </source>
</evidence>
<dbReference type="PANTHER" id="PTHR47160:SF10">
    <property type="entry name" value="MULE TRANSPOSASE DOMAIN-CONTAINING PROTEIN"/>
    <property type="match status" value="1"/>
</dbReference>
<name>A0A8R2A9T8_ACYPI</name>
<sequence>MEIIKSNKGGNKGFYKGYVYVVKYIGVSKITWRCSQRCSMKCTGELYTDLKMENPELKTGHSHLKDDDSVKIEKALCAMKERSKAGLSKPLEVYAAEISKLDGNTRAKMPVEDHVKRTLRNQRSALNPVEPTSLDNLVIDDEWCTTGHPEYENFLIFDNGINSEERILIFGTVEGMNNLSKSNTWYLDGNFSLAPKLFLQLYVIRVEVDGIFITAIYCLLQRKTSETYKTVFRTLVEKCAEQNLYLDPKYVHLDFEKAVIKAVHKIFNKEVIIRGCFYHLSQSTHRKIQALGLEKLYHEDPNFTKFCGMLDGLAFLPLTDVEQGMSYLRSIMPDTALDLVEYFDSTYVNGTFKRTNCPINKIKFKKVQPRFPPSVWNVHEATLNDQHRTNNTTEGWNHRFSNLVGHNHPSIWTLLKKMRLEVAVDDTKIRQYNLGTIQPVKKRKLTVKNQNTLKRLCVDYNEGKRSIENFLDAISYNTRIKLD</sequence>
<reference evidence="7" key="1">
    <citation type="submission" date="2010-06" db="EMBL/GenBank/DDBJ databases">
        <authorList>
            <person name="Jiang H."/>
            <person name="Abraham K."/>
            <person name="Ali S."/>
            <person name="Alsbrooks S.L."/>
            <person name="Anim B.N."/>
            <person name="Anosike U.S."/>
            <person name="Attaway T."/>
            <person name="Bandaranaike D.P."/>
            <person name="Battles P.K."/>
            <person name="Bell S.N."/>
            <person name="Bell A.V."/>
            <person name="Beltran B."/>
            <person name="Bickham C."/>
            <person name="Bustamante Y."/>
            <person name="Caleb T."/>
            <person name="Canada A."/>
            <person name="Cardenas V."/>
            <person name="Carter K."/>
            <person name="Chacko J."/>
            <person name="Chandrabose M.N."/>
            <person name="Chavez D."/>
            <person name="Chavez A."/>
            <person name="Chen L."/>
            <person name="Chu H.-S."/>
            <person name="Claassen K.J."/>
            <person name="Cockrell R."/>
            <person name="Collins M."/>
            <person name="Cooper J.A."/>
            <person name="Cree A."/>
            <person name="Curry S.M."/>
            <person name="Da Y."/>
            <person name="Dao M.D."/>
            <person name="Das B."/>
            <person name="Davila M.-L."/>
            <person name="Davy-Carroll L."/>
            <person name="Denson S."/>
            <person name="Dinh H."/>
            <person name="Ebong V.E."/>
            <person name="Edwards J.R."/>
            <person name="Egan A."/>
            <person name="El-Daye J."/>
            <person name="Escobedo L."/>
            <person name="Fernandez S."/>
            <person name="Fernando P.R."/>
            <person name="Flagg N."/>
            <person name="Forbes L.D."/>
            <person name="Fowler R.G."/>
            <person name="Fu Q."/>
            <person name="Gabisi R.A."/>
            <person name="Ganer J."/>
            <person name="Garbino Pronczuk A."/>
            <person name="Garcia R.M."/>
            <person name="Garner T."/>
            <person name="Garrett T.E."/>
            <person name="Gonzalez D.A."/>
            <person name="Hamid H."/>
            <person name="Hawkins E.S."/>
            <person name="Hirani K."/>
            <person name="Hogues M.E."/>
            <person name="Hollins B."/>
            <person name="Hsiao C.-H."/>
            <person name="Jabil R."/>
            <person name="James M.L."/>
            <person name="Jhangiani S.N."/>
            <person name="Johnson B."/>
            <person name="Johnson Q."/>
            <person name="Joshi V."/>
            <person name="Kalu J.B."/>
            <person name="Kam C."/>
            <person name="Kashfia A."/>
            <person name="Keebler J."/>
            <person name="Kisamo H."/>
            <person name="Kovar C.L."/>
            <person name="Lago L.A."/>
            <person name="Lai C.-Y."/>
            <person name="Laidlaw J."/>
            <person name="Lara F."/>
            <person name="Le T.-K."/>
            <person name="Lee S.L."/>
            <person name="Legall F.H."/>
            <person name="Lemon S.J."/>
            <person name="Lewis L.R."/>
            <person name="Li B."/>
            <person name="Liu Y."/>
            <person name="Liu Y.-S."/>
            <person name="Lopez J."/>
            <person name="Lozado R.J."/>
            <person name="Lu J."/>
            <person name="Madu R.C."/>
            <person name="Maheshwari M."/>
            <person name="Maheshwari R."/>
            <person name="Malloy K."/>
            <person name="Martinez E."/>
            <person name="Mathew T."/>
            <person name="Mercado I.C."/>
            <person name="Mercado C."/>
            <person name="Meyer B."/>
            <person name="Montgomery K."/>
            <person name="Morgan M.B."/>
            <person name="Munidasa M."/>
            <person name="Nazareth L.V."/>
            <person name="Nelson J."/>
            <person name="Ng B.M."/>
            <person name="Nguyen N.B."/>
            <person name="Nguyen P.Q."/>
            <person name="Nguyen T."/>
            <person name="Obregon M."/>
            <person name="Okwuonu G.O."/>
            <person name="Onwere C.G."/>
            <person name="Orozco G."/>
            <person name="Parra A."/>
            <person name="Patel S."/>
            <person name="Patil S."/>
            <person name="Perez A."/>
            <person name="Perez Y."/>
            <person name="Pham C."/>
            <person name="Primus E.L."/>
            <person name="Pu L.-L."/>
            <person name="Puazo M."/>
            <person name="Qin X."/>
            <person name="Quiroz J.B."/>
            <person name="Reese J."/>
            <person name="Richards S."/>
            <person name="Rives C.M."/>
            <person name="Robberts R."/>
            <person name="Ruiz S.J."/>
            <person name="Ruiz M.J."/>
            <person name="Santibanez J."/>
            <person name="Schneider B.W."/>
            <person name="Sisson I."/>
            <person name="Smith M."/>
            <person name="Sodergren E."/>
            <person name="Song X.-Z."/>
            <person name="Song B.B."/>
            <person name="Summersgill H."/>
            <person name="Thelus R."/>
            <person name="Thornton R.D."/>
            <person name="Trejos Z.Y."/>
            <person name="Usmani K."/>
            <person name="Vattathil S."/>
            <person name="Villasana D."/>
            <person name="Walker D.L."/>
            <person name="Wang S."/>
            <person name="Wang K."/>
            <person name="White C.S."/>
            <person name="Williams A.C."/>
            <person name="Williamson J."/>
            <person name="Wilson K."/>
            <person name="Woghiren I.O."/>
            <person name="Woodworth J.R."/>
            <person name="Worley K.C."/>
            <person name="Wright R.A."/>
            <person name="Wu W."/>
            <person name="Young L."/>
            <person name="Zhang L."/>
            <person name="Zhang J."/>
            <person name="Zhu Y."/>
            <person name="Muzny D.M."/>
            <person name="Weinstock G."/>
            <person name="Gibbs R.A."/>
        </authorList>
    </citation>
    <scope>NUCLEOTIDE SEQUENCE [LARGE SCALE GENOMIC DNA]</scope>
    <source>
        <strain evidence="7">LSR1</strain>
    </source>
</reference>
<keyword evidence="2" id="KW-0863">Zinc-finger</keyword>
<dbReference type="KEGG" id="api:100570906"/>
<keyword evidence="7" id="KW-1185">Reference proteome</keyword>
<dbReference type="Gene3D" id="2.20.25.240">
    <property type="match status" value="1"/>
</dbReference>
<evidence type="ECO:0000313" key="7">
    <source>
        <dbReference type="Proteomes" id="UP000007819"/>
    </source>
</evidence>
<feature type="domain" description="FLYWCH-type" evidence="4">
    <location>
        <begin position="4"/>
        <end position="63"/>
    </location>
</feature>
<proteinExistence type="predicted"/>
<evidence type="ECO:0000256" key="3">
    <source>
        <dbReference type="ARBA" id="ARBA00022833"/>
    </source>
</evidence>
<dbReference type="GeneID" id="100570906"/>
<dbReference type="AlphaFoldDB" id="A0A8R2A9T8"/>
<evidence type="ECO:0000256" key="1">
    <source>
        <dbReference type="ARBA" id="ARBA00022723"/>
    </source>
</evidence>
<keyword evidence="1" id="KW-0479">Metal-binding</keyword>
<dbReference type="Pfam" id="PF10551">
    <property type="entry name" value="MULE"/>
    <property type="match status" value="1"/>
</dbReference>
<dbReference type="PANTHER" id="PTHR47160">
    <property type="entry name" value="PUTATIVE-RELATED"/>
    <property type="match status" value="1"/>
</dbReference>
<dbReference type="Pfam" id="PF04500">
    <property type="entry name" value="FLYWCH"/>
    <property type="match status" value="1"/>
</dbReference>
<dbReference type="Proteomes" id="UP000007819">
    <property type="component" value="Unassembled WGS sequence"/>
</dbReference>
<dbReference type="EnsemblMetazoa" id="XM_003240937.4">
    <property type="protein sequence ID" value="XP_003240985.1"/>
    <property type="gene ID" value="LOC100570906"/>
</dbReference>
<keyword evidence="3" id="KW-0862">Zinc</keyword>
<evidence type="ECO:0000259" key="4">
    <source>
        <dbReference type="Pfam" id="PF04500"/>
    </source>
</evidence>
<dbReference type="InterPro" id="IPR018289">
    <property type="entry name" value="MULE_transposase_dom"/>
</dbReference>
<evidence type="ECO:0000313" key="6">
    <source>
        <dbReference type="EnsemblMetazoa" id="XP_003240985.1"/>
    </source>
</evidence>
<dbReference type="RefSeq" id="XP_003240985.1">
    <property type="nucleotide sequence ID" value="XM_003240937.3"/>
</dbReference>
<protein>
    <recommendedName>
        <fullName evidence="8">FLYWCH-type domain-containing protein</fullName>
    </recommendedName>
</protein>
<evidence type="ECO:0008006" key="8">
    <source>
        <dbReference type="Google" id="ProtNLM"/>
    </source>
</evidence>
<evidence type="ECO:0000256" key="2">
    <source>
        <dbReference type="ARBA" id="ARBA00022771"/>
    </source>
</evidence>
<dbReference type="InterPro" id="IPR007588">
    <property type="entry name" value="Znf_FLYWCH"/>
</dbReference>
<dbReference type="GO" id="GO:0008270">
    <property type="term" value="F:zinc ion binding"/>
    <property type="evidence" value="ECO:0007669"/>
    <property type="project" value="UniProtKB-KW"/>
</dbReference>
<organism evidence="6 7">
    <name type="scientific">Acyrthosiphon pisum</name>
    <name type="common">Pea aphid</name>
    <dbReference type="NCBI Taxonomy" id="7029"/>
    <lineage>
        <taxon>Eukaryota</taxon>
        <taxon>Metazoa</taxon>
        <taxon>Ecdysozoa</taxon>
        <taxon>Arthropoda</taxon>
        <taxon>Hexapoda</taxon>
        <taxon>Insecta</taxon>
        <taxon>Pterygota</taxon>
        <taxon>Neoptera</taxon>
        <taxon>Paraneoptera</taxon>
        <taxon>Hemiptera</taxon>
        <taxon>Sternorrhyncha</taxon>
        <taxon>Aphidomorpha</taxon>
        <taxon>Aphidoidea</taxon>
        <taxon>Aphididae</taxon>
        <taxon>Macrosiphini</taxon>
        <taxon>Acyrthosiphon</taxon>
    </lineage>
</organism>
<accession>A0A8R2A9T8</accession>
<reference evidence="6" key="2">
    <citation type="submission" date="2022-06" db="UniProtKB">
        <authorList>
            <consortium name="EnsemblMetazoa"/>
        </authorList>
    </citation>
    <scope>IDENTIFICATION</scope>
</reference>